<feature type="domain" description="Mutator-like transposase" evidence="5">
    <location>
        <begin position="211"/>
        <end position="397"/>
    </location>
</feature>
<dbReference type="PANTHER" id="PTHR46609">
    <property type="entry name" value="EXONUCLEASE, PHAGE-TYPE/RECB, C-TERMINAL DOMAIN-CONTAINING PROTEIN"/>
    <property type="match status" value="1"/>
</dbReference>
<keyword evidence="2" id="KW-0255">Endonuclease</keyword>
<protein>
    <recommendedName>
        <fullName evidence="5">Mutator-like transposase domain-containing protein</fullName>
    </recommendedName>
</protein>
<evidence type="ECO:0000256" key="3">
    <source>
        <dbReference type="ARBA" id="ARBA00022801"/>
    </source>
</evidence>
<evidence type="ECO:0000313" key="7">
    <source>
        <dbReference type="Proteomes" id="UP001159363"/>
    </source>
</evidence>
<evidence type="ECO:0000256" key="2">
    <source>
        <dbReference type="ARBA" id="ARBA00022759"/>
    </source>
</evidence>
<dbReference type="InterPro" id="IPR049012">
    <property type="entry name" value="Mutator_transp_dom"/>
</dbReference>
<dbReference type="Pfam" id="PF01771">
    <property type="entry name" value="Viral_alk_exo"/>
    <property type="match status" value="1"/>
</dbReference>
<dbReference type="InterPro" id="IPR011604">
    <property type="entry name" value="PDDEXK-like_dom_sf"/>
</dbReference>
<keyword evidence="4" id="KW-0269">Exonuclease</keyword>
<sequence length="729" mass="83355">MKSVRRKMAKVGAAKLKKKKKSASELDCQRISLARIMTRCIMSRVPRHQCENASLTLTTAPDSPEMQVPVLPTRTDEVSLWLLQNSGTFCYTSNKLNKNFISNELQVTTAQEAGIQHENDWGPDTNSFPNLIVERENTENGTFKIFGRRIVNIAYVMKEMEIIGKHPLYCTMGGYKLQLEIINGVACSWHYFCDNCERKFIVISEPPYTSEDVWEKHTDAAMKQAAEQEKQIALKKGNIMNSIPFITVIGDDGWSQRSYGHSFRAKSGAVIIGLETMKLLHMEVKNQFSSTFTQATSRGVSPAAHKCYQNNYKGASTGMESQAILDRFSQSVDKYGLLYRYSIGDDDSTVHTRLVESGHRYVIKLECVNHMVRSLSDKLHKLAKDTIIPLESRRLLTEQHVTSEGSKYDKTSGMHHIMFPVGTQTAEVTFVLAREKQTTQMMRKAIDPPVKKGDSLKFNYTKNQARINYTKRGSYRRRCLAAAQSHLKGPALHFSLSKKLTGHMNYGVQDAPPDIDDSEMKRKSDELISSLTEEVNTPEKRTNLERQTARQHQKQLWQFARMNRHTASKFGQVVNRKKHHYIVKNIVYSEELYSEAVVYGRMNEEKAVQGQLNIDEKTFCDFVVYSPRDFFVERIVRDVALWEERMLPLLLRFYFDSMVSEILDGRIPRKLRTREPECILEARENDILTSRNGWVTLGIVPDDAADRRVFSGSPVFPALRSGIVLLLRT</sequence>
<keyword evidence="7" id="KW-1185">Reference proteome</keyword>
<evidence type="ECO:0000313" key="6">
    <source>
        <dbReference type="EMBL" id="KAJ8875705.1"/>
    </source>
</evidence>
<keyword evidence="1" id="KW-0540">Nuclease</keyword>
<dbReference type="Gene3D" id="3.90.320.10">
    <property type="match status" value="2"/>
</dbReference>
<evidence type="ECO:0000256" key="1">
    <source>
        <dbReference type="ARBA" id="ARBA00022722"/>
    </source>
</evidence>
<gene>
    <name evidence="6" type="ORF">PR048_023604</name>
</gene>
<dbReference type="PANTHER" id="PTHR46609:SF8">
    <property type="entry name" value="YQAJ VIRAL RECOMBINASE DOMAIN-CONTAINING PROTEIN"/>
    <property type="match status" value="1"/>
</dbReference>
<name>A0ABQ9GUK4_9NEOP</name>
<accession>A0ABQ9GUK4</accession>
<dbReference type="InterPro" id="IPR051703">
    <property type="entry name" value="NF-kappa-B_Signaling_Reg"/>
</dbReference>
<reference evidence="6 7" key="1">
    <citation type="submission" date="2023-02" db="EMBL/GenBank/DDBJ databases">
        <title>LHISI_Scaffold_Assembly.</title>
        <authorList>
            <person name="Stuart O.P."/>
            <person name="Cleave R."/>
            <person name="Magrath M.J.L."/>
            <person name="Mikheyev A.S."/>
        </authorList>
    </citation>
    <scope>NUCLEOTIDE SEQUENCE [LARGE SCALE GENOMIC DNA]</scope>
    <source>
        <strain evidence="6">Daus_M_001</strain>
        <tissue evidence="6">Leg muscle</tissue>
    </source>
</reference>
<keyword evidence="3" id="KW-0378">Hydrolase</keyword>
<evidence type="ECO:0000256" key="4">
    <source>
        <dbReference type="ARBA" id="ARBA00022839"/>
    </source>
</evidence>
<proteinExistence type="predicted"/>
<comment type="caution">
    <text evidence="6">The sequence shown here is derived from an EMBL/GenBank/DDBJ whole genome shotgun (WGS) entry which is preliminary data.</text>
</comment>
<dbReference type="Pfam" id="PF20700">
    <property type="entry name" value="Mutator"/>
    <property type="match status" value="1"/>
</dbReference>
<dbReference type="Proteomes" id="UP001159363">
    <property type="component" value="Chromosome 8"/>
</dbReference>
<evidence type="ECO:0000259" key="5">
    <source>
        <dbReference type="Pfam" id="PF20700"/>
    </source>
</evidence>
<dbReference type="InterPro" id="IPR034720">
    <property type="entry name" value="Viral_alk_exo"/>
</dbReference>
<dbReference type="EMBL" id="JARBHB010000009">
    <property type="protein sequence ID" value="KAJ8875705.1"/>
    <property type="molecule type" value="Genomic_DNA"/>
</dbReference>
<organism evidence="6 7">
    <name type="scientific">Dryococelus australis</name>
    <dbReference type="NCBI Taxonomy" id="614101"/>
    <lineage>
        <taxon>Eukaryota</taxon>
        <taxon>Metazoa</taxon>
        <taxon>Ecdysozoa</taxon>
        <taxon>Arthropoda</taxon>
        <taxon>Hexapoda</taxon>
        <taxon>Insecta</taxon>
        <taxon>Pterygota</taxon>
        <taxon>Neoptera</taxon>
        <taxon>Polyneoptera</taxon>
        <taxon>Phasmatodea</taxon>
        <taxon>Verophasmatodea</taxon>
        <taxon>Anareolatae</taxon>
        <taxon>Phasmatidae</taxon>
        <taxon>Eurycanthinae</taxon>
        <taxon>Dryococelus</taxon>
    </lineage>
</organism>